<protein>
    <submittedName>
        <fullName evidence="2">RidA family protein</fullName>
    </submittedName>
</protein>
<dbReference type="PANTHER" id="PTHR43760">
    <property type="entry name" value="ENDORIBONUCLEASE-RELATED"/>
    <property type="match status" value="1"/>
</dbReference>
<accession>A0A4D7Z5J4</accession>
<proteinExistence type="predicted"/>
<keyword evidence="2" id="KW-0614">Plasmid</keyword>
<gene>
    <name evidence="2" type="ORF">CFBP7129_28400</name>
</gene>
<dbReference type="Gene3D" id="3.30.1330.40">
    <property type="entry name" value="RutC-like"/>
    <property type="match status" value="1"/>
</dbReference>
<dbReference type="AlphaFoldDB" id="A0A4D7Z5J4"/>
<geneLocation type="plasmid" evidence="3">
    <name>patcfbp7129b</name>
</geneLocation>
<sequence length="154" mass="16368">MCTIDDRLSDLGIEIPEVNHPQGNYLSYVRTGSLVFVAGQGPRQNGQLLYKGTVGHNLSVEDGQAAARLCALNVLGQLKHACEGDLGRIVKMVRVGGLVRCADDFEEQARVLNAASDLICEVLGHAGKHARISFGTNALPSGMAVEIEAIAEVD</sequence>
<organism evidence="2 3">
    <name type="scientific">Agrobacterium tumefaciens</name>
    <dbReference type="NCBI Taxonomy" id="358"/>
    <lineage>
        <taxon>Bacteria</taxon>
        <taxon>Pseudomonadati</taxon>
        <taxon>Pseudomonadota</taxon>
        <taxon>Alphaproteobacteria</taxon>
        <taxon>Hyphomicrobiales</taxon>
        <taxon>Rhizobiaceae</taxon>
        <taxon>Rhizobium/Agrobacterium group</taxon>
        <taxon>Agrobacterium</taxon>
        <taxon>Agrobacterium tumefaciens complex</taxon>
    </lineage>
</organism>
<dbReference type="PANTHER" id="PTHR43760:SF1">
    <property type="entry name" value="ENDORIBONUCLEASE L-PSP_CHORISMATE MUTASE-LIKE DOMAIN-CONTAINING PROTEIN"/>
    <property type="match status" value="1"/>
</dbReference>
<dbReference type="Pfam" id="PF14588">
    <property type="entry name" value="YjgF_endoribonc"/>
    <property type="match status" value="1"/>
</dbReference>
<dbReference type="Proteomes" id="UP000298649">
    <property type="component" value="Plasmid pAtCFBP7129b"/>
</dbReference>
<evidence type="ECO:0000313" key="2">
    <source>
        <dbReference type="EMBL" id="QCL98114.1"/>
    </source>
</evidence>
<feature type="domain" description="Endoribonuclease L-PSP/chorismate mutase-like" evidence="1">
    <location>
        <begin position="6"/>
        <end position="141"/>
    </location>
</feature>
<dbReference type="SUPFAM" id="SSF55298">
    <property type="entry name" value="YjgF-like"/>
    <property type="match status" value="1"/>
</dbReference>
<name>A0A4D7Z5J4_AGRTU</name>
<evidence type="ECO:0000259" key="1">
    <source>
        <dbReference type="Pfam" id="PF14588"/>
    </source>
</evidence>
<dbReference type="CDD" id="cd02199">
    <property type="entry name" value="YjgF_YER057c_UK114_like_1"/>
    <property type="match status" value="1"/>
</dbReference>
<dbReference type="RefSeq" id="WP_137006418.1">
    <property type="nucleotide sequence ID" value="NZ_CP039925.1"/>
</dbReference>
<evidence type="ECO:0000313" key="3">
    <source>
        <dbReference type="Proteomes" id="UP000298649"/>
    </source>
</evidence>
<dbReference type="InterPro" id="IPR035959">
    <property type="entry name" value="RutC-like_sf"/>
</dbReference>
<dbReference type="InterPro" id="IPR013813">
    <property type="entry name" value="Endoribo_LPSP/chorism_mut-like"/>
</dbReference>
<dbReference type="EMBL" id="CP039925">
    <property type="protein sequence ID" value="QCL98114.1"/>
    <property type="molecule type" value="Genomic_DNA"/>
</dbReference>
<reference evidence="2 3" key="1">
    <citation type="submission" date="2019-04" db="EMBL/GenBank/DDBJ databases">
        <title>Complete genome sequence of Agrobacterium tumefaciens CFBP7129.</title>
        <authorList>
            <person name="Haryono M."/>
            <person name="Lin Y.-C."/>
            <person name="Lai E.-M."/>
            <person name="Kuo C.-H."/>
        </authorList>
    </citation>
    <scope>NUCLEOTIDE SEQUENCE [LARGE SCALE GENOMIC DNA]</scope>
    <source>
        <strain evidence="2 3">CFBP7129</strain>
        <plasmid evidence="3">patcfbp7129b</plasmid>
    </source>
</reference>